<gene>
    <name evidence="1" type="ORF">GCM10009765_82160</name>
</gene>
<organism evidence="1 2">
    <name type="scientific">Fodinicola feengrottensis</name>
    <dbReference type="NCBI Taxonomy" id="435914"/>
    <lineage>
        <taxon>Bacteria</taxon>
        <taxon>Bacillati</taxon>
        <taxon>Actinomycetota</taxon>
        <taxon>Actinomycetes</taxon>
        <taxon>Mycobacteriales</taxon>
        <taxon>Fodinicola</taxon>
    </lineage>
</organism>
<evidence type="ECO:0000313" key="2">
    <source>
        <dbReference type="Proteomes" id="UP001500618"/>
    </source>
</evidence>
<keyword evidence="2" id="KW-1185">Reference proteome</keyword>
<comment type="caution">
    <text evidence="1">The sequence shown here is derived from an EMBL/GenBank/DDBJ whole genome shotgun (WGS) entry which is preliminary data.</text>
</comment>
<sequence length="411" mass="43677">MFGNSEARRQAADAAFDAKSAAAQAFISMDTTQDHVEAQVQSYAQLDGGVSGQRMRVDLGPLLAAAEQASTAYLTAVERCPIEPDTKAPALRQAIGVFSGVRDQLAAADANLQAFESRIAPDLSRLDAALQDLAGSRALARTGLEKARMAVTGLTAAGYTSAAVAAKLDDVERRWREVSAGPGPGRDGLAAAVQAAKDTATAAAGVQSAAAAYFAMVDDTRKRLLSTATRMDAVGQRIPLAVQSLSDLRRRFARGCSADLEYVPDDAREGLDVAKSALVTAERSAKRGAWEDAATALLNARRRLDAAEAGLRAVDTRARELADVVAHPKQGADRAWFQVRDAQKFVLAAPGGARPEEVRQLDALVARLEAAPSMLAGVHPDYWAYLQETRTISTEADKVIERARQRLSPAR</sequence>
<accession>A0ABP4VBE2</accession>
<dbReference type="Proteomes" id="UP001500618">
    <property type="component" value="Unassembled WGS sequence"/>
</dbReference>
<evidence type="ECO:0000313" key="1">
    <source>
        <dbReference type="EMBL" id="GAA1721556.1"/>
    </source>
</evidence>
<name>A0ABP4VBE2_9ACTN</name>
<dbReference type="EMBL" id="BAAANY010000047">
    <property type="protein sequence ID" value="GAA1721556.1"/>
    <property type="molecule type" value="Genomic_DNA"/>
</dbReference>
<proteinExistence type="predicted"/>
<reference evidence="2" key="1">
    <citation type="journal article" date="2019" name="Int. J. Syst. Evol. Microbiol.">
        <title>The Global Catalogue of Microorganisms (GCM) 10K type strain sequencing project: providing services to taxonomists for standard genome sequencing and annotation.</title>
        <authorList>
            <consortium name="The Broad Institute Genomics Platform"/>
            <consortium name="The Broad Institute Genome Sequencing Center for Infectious Disease"/>
            <person name="Wu L."/>
            <person name="Ma J."/>
        </authorList>
    </citation>
    <scope>NUCLEOTIDE SEQUENCE [LARGE SCALE GENOMIC DNA]</scope>
    <source>
        <strain evidence="2">JCM 14718</strain>
    </source>
</reference>
<dbReference type="RefSeq" id="WP_344315400.1">
    <property type="nucleotide sequence ID" value="NZ_BAAANY010000047.1"/>
</dbReference>
<protein>
    <submittedName>
        <fullName evidence="1">Uncharacterized protein</fullName>
    </submittedName>
</protein>